<dbReference type="AlphaFoldDB" id="A0A2T7DPE4"/>
<protein>
    <submittedName>
        <fullName evidence="1">Uncharacterized protein</fullName>
    </submittedName>
</protein>
<reference evidence="1 2" key="1">
    <citation type="submission" date="2018-04" db="EMBL/GenBank/DDBJ databases">
        <title>WGS assembly of Panicum hallii var. hallii HAL2.</title>
        <authorList>
            <person name="Lovell J."/>
            <person name="Jenkins J."/>
            <person name="Lowry D."/>
            <person name="Mamidi S."/>
            <person name="Sreedasyam A."/>
            <person name="Weng X."/>
            <person name="Barry K."/>
            <person name="Bonette J."/>
            <person name="Campitelli B."/>
            <person name="Daum C."/>
            <person name="Gordon S."/>
            <person name="Gould B."/>
            <person name="Lipzen A."/>
            <person name="MacQueen A."/>
            <person name="Palacio-Mejia J."/>
            <person name="Plott C."/>
            <person name="Shakirov E."/>
            <person name="Shu S."/>
            <person name="Yoshinaga Y."/>
            <person name="Zane M."/>
            <person name="Rokhsar D."/>
            <person name="Grimwood J."/>
            <person name="Schmutz J."/>
            <person name="Juenger T."/>
        </authorList>
    </citation>
    <scope>NUCLEOTIDE SEQUENCE [LARGE SCALE GENOMIC DNA]</scope>
    <source>
        <strain evidence="2">cv. HAL2</strain>
    </source>
</reference>
<gene>
    <name evidence="1" type="ORF">GQ55_5G432400</name>
</gene>
<accession>A0A2T7DPE4</accession>
<dbReference type="Gramene" id="PUZ57458">
    <property type="protein sequence ID" value="PUZ57458"/>
    <property type="gene ID" value="GQ55_5G432400"/>
</dbReference>
<evidence type="ECO:0000313" key="1">
    <source>
        <dbReference type="EMBL" id="PUZ57458.1"/>
    </source>
</evidence>
<proteinExistence type="predicted"/>
<evidence type="ECO:0000313" key="2">
    <source>
        <dbReference type="Proteomes" id="UP000244336"/>
    </source>
</evidence>
<organism evidence="1 2">
    <name type="scientific">Panicum hallii var. hallii</name>
    <dbReference type="NCBI Taxonomy" id="1504633"/>
    <lineage>
        <taxon>Eukaryota</taxon>
        <taxon>Viridiplantae</taxon>
        <taxon>Streptophyta</taxon>
        <taxon>Embryophyta</taxon>
        <taxon>Tracheophyta</taxon>
        <taxon>Spermatophyta</taxon>
        <taxon>Magnoliopsida</taxon>
        <taxon>Liliopsida</taxon>
        <taxon>Poales</taxon>
        <taxon>Poaceae</taxon>
        <taxon>PACMAD clade</taxon>
        <taxon>Panicoideae</taxon>
        <taxon>Panicodae</taxon>
        <taxon>Paniceae</taxon>
        <taxon>Panicinae</taxon>
        <taxon>Panicum</taxon>
        <taxon>Panicum sect. Panicum</taxon>
    </lineage>
</organism>
<dbReference type="EMBL" id="CM009753">
    <property type="protein sequence ID" value="PUZ57458.1"/>
    <property type="molecule type" value="Genomic_DNA"/>
</dbReference>
<name>A0A2T7DPE4_9POAL</name>
<dbReference type="Proteomes" id="UP000244336">
    <property type="component" value="Chromosome 5"/>
</dbReference>
<sequence>MNKRVSSSTRGWMNKMRTNIIEVTGYQPQGLICPSFSILTMMNHHGFNLQVFSTKQKRCCQPFYNFLS</sequence>
<keyword evidence="2" id="KW-1185">Reference proteome</keyword>